<dbReference type="EMBL" id="QWEG01000004">
    <property type="protein sequence ID" value="RHW41711.1"/>
    <property type="molecule type" value="Genomic_DNA"/>
</dbReference>
<reference evidence="1 2" key="1">
    <citation type="journal article" date="2017" name="Int. J. Syst. Evol. Microbiol.">
        <title>Bacillus notoginsengisoli sp. nov., a novel bacterium isolated from the rhizosphere of Panax notoginseng.</title>
        <authorList>
            <person name="Zhang M.Y."/>
            <person name="Cheng J."/>
            <person name="Cai Y."/>
            <person name="Zhang T.Y."/>
            <person name="Wu Y.Y."/>
            <person name="Manikprabhu D."/>
            <person name="Li W.J."/>
            <person name="Zhang Y.X."/>
        </authorList>
    </citation>
    <scope>NUCLEOTIDE SEQUENCE [LARGE SCALE GENOMIC DNA]</scope>
    <source>
        <strain evidence="1 2">JCM 30743</strain>
    </source>
</reference>
<dbReference type="Proteomes" id="UP000284416">
    <property type="component" value="Unassembled WGS sequence"/>
</dbReference>
<keyword evidence="2" id="KW-1185">Reference proteome</keyword>
<comment type="caution">
    <text evidence="1">The sequence shown here is derived from an EMBL/GenBank/DDBJ whole genome shotgun (WGS) entry which is preliminary data.</text>
</comment>
<dbReference type="AlphaFoldDB" id="A0A417YWT9"/>
<evidence type="ECO:0008006" key="3">
    <source>
        <dbReference type="Google" id="ProtNLM"/>
    </source>
</evidence>
<dbReference type="PROSITE" id="PS51257">
    <property type="entry name" value="PROKAR_LIPOPROTEIN"/>
    <property type="match status" value="1"/>
</dbReference>
<evidence type="ECO:0000313" key="2">
    <source>
        <dbReference type="Proteomes" id="UP000284416"/>
    </source>
</evidence>
<organism evidence="1 2">
    <name type="scientific">Neobacillus notoginsengisoli</name>
    <dbReference type="NCBI Taxonomy" id="1578198"/>
    <lineage>
        <taxon>Bacteria</taxon>
        <taxon>Bacillati</taxon>
        <taxon>Bacillota</taxon>
        <taxon>Bacilli</taxon>
        <taxon>Bacillales</taxon>
        <taxon>Bacillaceae</taxon>
        <taxon>Neobacillus</taxon>
    </lineage>
</organism>
<proteinExistence type="predicted"/>
<evidence type="ECO:0000313" key="1">
    <source>
        <dbReference type="EMBL" id="RHW41711.1"/>
    </source>
</evidence>
<dbReference type="RefSeq" id="WP_118920293.1">
    <property type="nucleotide sequence ID" value="NZ_QWEG01000004.1"/>
</dbReference>
<accession>A0A417YWT9</accession>
<sequence>MKNRLLTYFAIFLLSITLYGCNKNVAASKQIFYSTKEQAIVKSFEYEGFNTDNILSIEKHSGEEIIIFLNKGIGFAFIQKNPKGYSVTFDGIFRDYKLQDRTDGVESFTSITTPTGAKIPVLVGKILNSSVREVKVTDNISNSYEVVNIKKDQVFWYYFYKGKWENKKVEYIK</sequence>
<protein>
    <recommendedName>
        <fullName evidence="3">Lipoprotein</fullName>
    </recommendedName>
</protein>
<name>A0A417YWT9_9BACI</name>
<gene>
    <name evidence="1" type="ORF">D1B31_08350</name>
</gene>